<dbReference type="SUPFAM" id="SSF53474">
    <property type="entry name" value="alpha/beta-Hydrolases"/>
    <property type="match status" value="1"/>
</dbReference>
<feature type="signal peptide" evidence="2">
    <location>
        <begin position="1"/>
        <end position="25"/>
    </location>
</feature>
<evidence type="ECO:0000256" key="1">
    <source>
        <dbReference type="ARBA" id="ARBA00022801"/>
    </source>
</evidence>
<accession>A0ABV2BQX1</accession>
<dbReference type="PANTHER" id="PTHR42776:SF27">
    <property type="entry name" value="DIPEPTIDYL PEPTIDASE FAMILY MEMBER 6"/>
    <property type="match status" value="1"/>
</dbReference>
<dbReference type="Gene3D" id="3.40.50.1820">
    <property type="entry name" value="alpha/beta hydrolase"/>
    <property type="match status" value="1"/>
</dbReference>
<sequence>MLVLNTISNKFLLGLTLLISFSLNANTDSTKQPIPHTIEDFAQLPGARNAQISPDGKHFALVFRSEGEEKLAIFQTDDNTLKSVFYVRGIRRSVGDVNWVTNERLVYGVNENYAWDRSLRDTGELIAVNVDGSFHKMIFGYKSGQQQLGSNLKRKQADYGHHEIIDLLEGDDKHILIIFYPWKLSGNVWRTNIDITPAVYKLNIYSGKRRFVTRLNVPLATAITDTKGKVRFAVGEDKEGDEVVSYREKEEDEWQNFKIPGFKGKYLEPLSFTKDNKGVYVSARINNGTRALFEVNLKDRSFSQLFHDPQVDPTIFIKDYSKRRVVAVGTELALPDYHYLDKKDPKAKLHAGLLEAFPGYDVVITSSTKDGKNSIIFVYSDKNSGDYYLFNSATYEAKHLMSKHAWLDPKLMASMKAITIQTRDKKEISAYLTAANHQQKQLPLIVMPHGGPHGVRDYWGYDWEVQLLASKGYAVLQVNYRGSGGFGYAFEQSGYGKWGTLMQDDVTDATLAMIEQGIADKNKICIYGASYGGYAALMGAVREPDLYKCTIGSVGVYDLPMMFEEGDIADSRSGLNYLKKVLGTNVDDQKARSPVYNVDKIKANILLIHGKQDERVPIEQAEALMDALDDIDKKYEWLKLVNEGHGYYDVKSRIKVYRKIIDFLDRNIGS</sequence>
<keyword evidence="1 4" id="KW-0378">Hydrolase</keyword>
<comment type="caution">
    <text evidence="4">The sequence shown here is derived from an EMBL/GenBank/DDBJ whole genome shotgun (WGS) entry which is preliminary data.</text>
</comment>
<evidence type="ECO:0000259" key="3">
    <source>
        <dbReference type="Pfam" id="PF00326"/>
    </source>
</evidence>
<protein>
    <submittedName>
        <fullName evidence="4">Alpha/beta fold hydrolase</fullName>
    </submittedName>
</protein>
<keyword evidence="2" id="KW-0732">Signal</keyword>
<organism evidence="4 5">
    <name type="scientific">Aliikangiella maris</name>
    <dbReference type="NCBI Taxonomy" id="3162458"/>
    <lineage>
        <taxon>Bacteria</taxon>
        <taxon>Pseudomonadati</taxon>
        <taxon>Pseudomonadota</taxon>
        <taxon>Gammaproteobacteria</taxon>
        <taxon>Oceanospirillales</taxon>
        <taxon>Pleioneaceae</taxon>
        <taxon>Aliikangiella</taxon>
    </lineage>
</organism>
<name>A0ABV2BQX1_9GAMM</name>
<proteinExistence type="predicted"/>
<dbReference type="InterPro" id="IPR001375">
    <property type="entry name" value="Peptidase_S9_cat"/>
</dbReference>
<evidence type="ECO:0000313" key="4">
    <source>
        <dbReference type="EMBL" id="MET1254346.1"/>
    </source>
</evidence>
<evidence type="ECO:0000313" key="5">
    <source>
        <dbReference type="Proteomes" id="UP001548189"/>
    </source>
</evidence>
<feature type="domain" description="Peptidase S9 prolyl oligopeptidase catalytic" evidence="3">
    <location>
        <begin position="459"/>
        <end position="669"/>
    </location>
</feature>
<gene>
    <name evidence="4" type="ORF">ABVT43_04315</name>
</gene>
<dbReference type="RefSeq" id="WP_353873903.1">
    <property type="nucleotide sequence ID" value="NZ_JBEVCJ010000003.1"/>
</dbReference>
<dbReference type="Proteomes" id="UP001548189">
    <property type="component" value="Unassembled WGS sequence"/>
</dbReference>
<dbReference type="GO" id="GO:0016787">
    <property type="term" value="F:hydrolase activity"/>
    <property type="evidence" value="ECO:0007669"/>
    <property type="project" value="UniProtKB-KW"/>
</dbReference>
<evidence type="ECO:0000256" key="2">
    <source>
        <dbReference type="SAM" id="SignalP"/>
    </source>
</evidence>
<reference evidence="4 5" key="1">
    <citation type="submission" date="2024-06" db="EMBL/GenBank/DDBJ databases">
        <authorList>
            <person name="Li F."/>
        </authorList>
    </citation>
    <scope>NUCLEOTIDE SEQUENCE [LARGE SCALE GENOMIC DNA]</scope>
    <source>
        <strain evidence="4 5">GXAS 311</strain>
    </source>
</reference>
<dbReference type="EMBL" id="JBEVCJ010000003">
    <property type="protein sequence ID" value="MET1254346.1"/>
    <property type="molecule type" value="Genomic_DNA"/>
</dbReference>
<dbReference type="InterPro" id="IPR029058">
    <property type="entry name" value="AB_hydrolase_fold"/>
</dbReference>
<dbReference type="PANTHER" id="PTHR42776">
    <property type="entry name" value="SERINE PEPTIDASE S9 FAMILY MEMBER"/>
    <property type="match status" value="1"/>
</dbReference>
<dbReference type="SUPFAM" id="SSF82171">
    <property type="entry name" value="DPP6 N-terminal domain-like"/>
    <property type="match status" value="1"/>
</dbReference>
<dbReference type="Pfam" id="PF00326">
    <property type="entry name" value="Peptidase_S9"/>
    <property type="match status" value="1"/>
</dbReference>
<feature type="chain" id="PRO_5046907861" evidence="2">
    <location>
        <begin position="26"/>
        <end position="670"/>
    </location>
</feature>
<keyword evidence="5" id="KW-1185">Reference proteome</keyword>